<keyword evidence="16" id="KW-0393">Immunoglobulin domain</keyword>
<dbReference type="PIRSF" id="PIRSF000628">
    <property type="entry name" value="FGFR"/>
    <property type="match status" value="1"/>
</dbReference>
<evidence type="ECO:0000256" key="18">
    <source>
        <dbReference type="ARBA" id="ARBA00056965"/>
    </source>
</evidence>
<dbReference type="InterPro" id="IPR036179">
    <property type="entry name" value="Ig-like_dom_sf"/>
</dbReference>
<evidence type="ECO:0000256" key="15">
    <source>
        <dbReference type="ARBA" id="ARBA00023180"/>
    </source>
</evidence>
<feature type="disulfide bond" evidence="22">
    <location>
        <begin position="268"/>
        <end position="398"/>
    </location>
</feature>
<proteinExistence type="inferred from homology"/>
<dbReference type="InterPro" id="IPR017441">
    <property type="entry name" value="Protein_kinase_ATP_BS"/>
</dbReference>
<dbReference type="Gene3D" id="2.60.40.10">
    <property type="entry name" value="Immunoglobulins"/>
    <property type="match status" value="4"/>
</dbReference>
<name>E2A9R7_CAMFO</name>
<dbReference type="InParanoid" id="E2A9R7"/>
<feature type="binding site" evidence="21">
    <location>
        <begin position="627"/>
        <end position="629"/>
    </location>
    <ligand>
        <name>ATP</name>
        <dbReference type="ChEBI" id="CHEBI:30616"/>
    </ligand>
</feature>
<feature type="domain" description="Ig-like" evidence="27">
    <location>
        <begin position="148"/>
        <end position="237"/>
    </location>
</feature>
<dbReference type="OMA" id="WYKEGNR"/>
<dbReference type="InterPro" id="IPR007110">
    <property type="entry name" value="Ig-like_dom"/>
</dbReference>
<dbReference type="Pfam" id="PF07679">
    <property type="entry name" value="I-set"/>
    <property type="match status" value="2"/>
</dbReference>
<evidence type="ECO:0000256" key="2">
    <source>
        <dbReference type="ARBA" id="ARBA00022553"/>
    </source>
</evidence>
<evidence type="ECO:0000313" key="29">
    <source>
        <dbReference type="Proteomes" id="UP000000311"/>
    </source>
</evidence>
<organism evidence="29">
    <name type="scientific">Camponotus floridanus</name>
    <name type="common">Florida carpenter ant</name>
    <dbReference type="NCBI Taxonomy" id="104421"/>
    <lineage>
        <taxon>Eukaryota</taxon>
        <taxon>Metazoa</taxon>
        <taxon>Ecdysozoa</taxon>
        <taxon>Arthropoda</taxon>
        <taxon>Hexapoda</taxon>
        <taxon>Insecta</taxon>
        <taxon>Pterygota</taxon>
        <taxon>Neoptera</taxon>
        <taxon>Endopterygota</taxon>
        <taxon>Hymenoptera</taxon>
        <taxon>Apocrita</taxon>
        <taxon>Aculeata</taxon>
        <taxon>Formicoidea</taxon>
        <taxon>Formicidae</taxon>
        <taxon>Formicinae</taxon>
        <taxon>Camponotus</taxon>
    </lineage>
</organism>
<dbReference type="OrthoDB" id="5984265at2759"/>
<feature type="binding site" evidence="21">
    <location>
        <position position="693"/>
    </location>
    <ligand>
        <name>ATP</name>
        <dbReference type="ChEBI" id="CHEBI:30616"/>
    </ligand>
</feature>
<evidence type="ECO:0000256" key="21">
    <source>
        <dbReference type="PIRSR" id="PIRSR000628-2"/>
    </source>
</evidence>
<dbReference type="InterPro" id="IPR003599">
    <property type="entry name" value="Ig_sub"/>
</dbReference>
<evidence type="ECO:0000256" key="8">
    <source>
        <dbReference type="ARBA" id="ARBA00022777"/>
    </source>
</evidence>
<evidence type="ECO:0000256" key="6">
    <source>
        <dbReference type="ARBA" id="ARBA00022737"/>
    </source>
</evidence>
<evidence type="ECO:0000256" key="10">
    <source>
        <dbReference type="ARBA" id="ARBA00022989"/>
    </source>
</evidence>
<feature type="region of interest" description="Disordered" evidence="24">
    <location>
        <begin position="838"/>
        <end position="865"/>
    </location>
</feature>
<evidence type="ECO:0000256" key="17">
    <source>
        <dbReference type="ARBA" id="ARBA00051243"/>
    </source>
</evidence>
<feature type="domain" description="Ig-like" evidence="27">
    <location>
        <begin position="1"/>
        <end position="72"/>
    </location>
</feature>
<dbReference type="InterPro" id="IPR008266">
    <property type="entry name" value="Tyr_kinase_AS"/>
</dbReference>
<keyword evidence="5" id="KW-0732">Signal</keyword>
<feature type="binding site" evidence="21">
    <location>
        <position position="633"/>
    </location>
    <ligand>
        <name>ATP</name>
        <dbReference type="ChEBI" id="CHEBI:30616"/>
    </ligand>
</feature>
<evidence type="ECO:0000256" key="16">
    <source>
        <dbReference type="ARBA" id="ARBA00023319"/>
    </source>
</evidence>
<dbReference type="PRINTS" id="PR00109">
    <property type="entry name" value="TYRKINASE"/>
</dbReference>
<evidence type="ECO:0000259" key="27">
    <source>
        <dbReference type="PROSITE" id="PS50835"/>
    </source>
</evidence>
<keyword evidence="6" id="KW-0677">Repeat</keyword>
<evidence type="ECO:0000256" key="4">
    <source>
        <dbReference type="ARBA" id="ARBA00022692"/>
    </source>
</evidence>
<feature type="compositionally biased region" description="Basic and acidic residues" evidence="24">
    <location>
        <begin position="106"/>
        <end position="140"/>
    </location>
</feature>
<keyword evidence="15" id="KW-0325">Glycoprotein</keyword>
<evidence type="ECO:0000256" key="7">
    <source>
        <dbReference type="ARBA" id="ARBA00022741"/>
    </source>
</evidence>
<dbReference type="PANTHER" id="PTHR24416:SF550">
    <property type="entry name" value="FIBROBLAST GROWTH FACTOR RECEPTOR HOMOLOG 1-RELATED"/>
    <property type="match status" value="1"/>
</dbReference>
<dbReference type="Gene3D" id="1.10.510.10">
    <property type="entry name" value="Transferase(Phosphotransferase) domain 1"/>
    <property type="match status" value="1"/>
</dbReference>
<dbReference type="InterPro" id="IPR020635">
    <property type="entry name" value="Tyr_kinase_cat_dom"/>
</dbReference>
<evidence type="ECO:0000256" key="11">
    <source>
        <dbReference type="ARBA" id="ARBA00023136"/>
    </source>
</evidence>
<feature type="binding site" evidence="21">
    <location>
        <begin position="552"/>
        <end position="558"/>
    </location>
    <ligand>
        <name>ATP</name>
        <dbReference type="ChEBI" id="CHEBI:30616"/>
    </ligand>
</feature>
<dbReference type="InterPro" id="IPR016248">
    <property type="entry name" value="FGF_rcpt_fam"/>
</dbReference>
<dbReference type="InterPro" id="IPR000719">
    <property type="entry name" value="Prot_kinase_dom"/>
</dbReference>
<protein>
    <recommendedName>
        <fullName evidence="19">Fibroblast growth factor receptor</fullName>
        <ecNumber evidence="19">2.7.10.1</ecNumber>
    </recommendedName>
</protein>
<dbReference type="PROSITE" id="PS00107">
    <property type="entry name" value="PROTEIN_KINASE_ATP"/>
    <property type="match status" value="1"/>
</dbReference>
<dbReference type="Gene3D" id="3.30.200.20">
    <property type="entry name" value="Phosphorylase Kinase, domain 1"/>
    <property type="match status" value="1"/>
</dbReference>
<accession>E2A9R7</accession>
<dbReference type="EMBL" id="GL437918">
    <property type="protein sequence ID" value="EFN69869.1"/>
    <property type="molecule type" value="Genomic_DNA"/>
</dbReference>
<dbReference type="InterPro" id="IPR050122">
    <property type="entry name" value="RTK"/>
</dbReference>
<comment type="similarity">
    <text evidence="19">Belongs to the protein kinase superfamily. Tyr protein kinase family. Fibroblast growth factor receptor subfamily.</text>
</comment>
<evidence type="ECO:0000256" key="9">
    <source>
        <dbReference type="ARBA" id="ARBA00022840"/>
    </source>
</evidence>
<dbReference type="GO" id="GO:0005886">
    <property type="term" value="C:plasma membrane"/>
    <property type="evidence" value="ECO:0007669"/>
    <property type="project" value="TreeGrafter"/>
</dbReference>
<keyword evidence="11 19" id="KW-0472">Membrane</keyword>
<feature type="transmembrane region" description="Helical" evidence="25">
    <location>
        <begin position="433"/>
        <end position="457"/>
    </location>
</feature>
<dbReference type="Pfam" id="PF07714">
    <property type="entry name" value="PK_Tyr_Ser-Thr"/>
    <property type="match status" value="1"/>
</dbReference>
<keyword evidence="14 19" id="KW-0675">Receptor</keyword>
<keyword evidence="7 19" id="KW-0547">Nucleotide-binding</keyword>
<dbReference type="GO" id="GO:0008284">
    <property type="term" value="P:positive regulation of cell population proliferation"/>
    <property type="evidence" value="ECO:0007669"/>
    <property type="project" value="InterPro"/>
</dbReference>
<feature type="binding site" evidence="21 23">
    <location>
        <position position="579"/>
    </location>
    <ligand>
        <name>ATP</name>
        <dbReference type="ChEBI" id="CHEBI:30616"/>
    </ligand>
</feature>
<comment type="catalytic activity">
    <reaction evidence="17 19">
        <text>L-tyrosyl-[protein] + ATP = O-phospho-L-tyrosyl-[protein] + ADP + H(+)</text>
        <dbReference type="Rhea" id="RHEA:10596"/>
        <dbReference type="Rhea" id="RHEA-COMP:10136"/>
        <dbReference type="Rhea" id="RHEA-COMP:20101"/>
        <dbReference type="ChEBI" id="CHEBI:15378"/>
        <dbReference type="ChEBI" id="CHEBI:30616"/>
        <dbReference type="ChEBI" id="CHEBI:46858"/>
        <dbReference type="ChEBI" id="CHEBI:61978"/>
        <dbReference type="ChEBI" id="CHEBI:456216"/>
        <dbReference type="EC" id="2.7.10.1"/>
    </reaction>
</comment>
<dbReference type="PROSITE" id="PS50011">
    <property type="entry name" value="PROTEIN_KINASE_DOM"/>
    <property type="match status" value="1"/>
</dbReference>
<evidence type="ECO:0000256" key="5">
    <source>
        <dbReference type="ARBA" id="ARBA00022729"/>
    </source>
</evidence>
<evidence type="ECO:0000256" key="13">
    <source>
        <dbReference type="ARBA" id="ARBA00023157"/>
    </source>
</evidence>
<comment type="function">
    <text evidence="18">Receptor for basic fibroblast growth factor.</text>
</comment>
<dbReference type="GO" id="GO:0005007">
    <property type="term" value="F:fibroblast growth factor receptor activity"/>
    <property type="evidence" value="ECO:0007669"/>
    <property type="project" value="InterPro"/>
</dbReference>
<evidence type="ECO:0000256" key="14">
    <source>
        <dbReference type="ARBA" id="ARBA00023170"/>
    </source>
</evidence>
<dbReference type="FunCoup" id="E2A9R7">
    <property type="interactions" value="141"/>
</dbReference>
<keyword evidence="13 22" id="KW-1015">Disulfide bond</keyword>
<feature type="binding site" evidence="21">
    <location>
        <position position="707"/>
    </location>
    <ligand>
        <name>ATP</name>
        <dbReference type="ChEBI" id="CHEBI:30616"/>
    </ligand>
</feature>
<evidence type="ECO:0000256" key="12">
    <source>
        <dbReference type="ARBA" id="ARBA00023137"/>
    </source>
</evidence>
<dbReference type="InterPro" id="IPR013098">
    <property type="entry name" value="Ig_I-set"/>
</dbReference>
<dbReference type="FunFam" id="3.30.200.20:FF:000593">
    <property type="entry name" value="Predicted protein"/>
    <property type="match status" value="1"/>
</dbReference>
<dbReference type="PROSITE" id="PS50835">
    <property type="entry name" value="IG_LIKE"/>
    <property type="match status" value="3"/>
</dbReference>
<reference evidence="28 29" key="1">
    <citation type="journal article" date="2010" name="Science">
        <title>Genomic comparison of the ants Camponotus floridanus and Harpegnathos saltator.</title>
        <authorList>
            <person name="Bonasio R."/>
            <person name="Zhang G."/>
            <person name="Ye C."/>
            <person name="Mutti N.S."/>
            <person name="Fang X."/>
            <person name="Qin N."/>
            <person name="Donahue G."/>
            <person name="Yang P."/>
            <person name="Li Q."/>
            <person name="Li C."/>
            <person name="Zhang P."/>
            <person name="Huang Z."/>
            <person name="Berger S.L."/>
            <person name="Reinberg D."/>
            <person name="Wang J."/>
            <person name="Liebig J."/>
        </authorList>
    </citation>
    <scope>NUCLEOTIDE SEQUENCE [LARGE SCALE GENOMIC DNA]</scope>
    <source>
        <strain evidence="29">C129</strain>
    </source>
</reference>
<evidence type="ECO:0000256" key="3">
    <source>
        <dbReference type="ARBA" id="ARBA00022679"/>
    </source>
</evidence>
<keyword evidence="9 19" id="KW-0067">ATP-binding</keyword>
<dbReference type="AlphaFoldDB" id="E2A9R7"/>
<evidence type="ECO:0000256" key="20">
    <source>
        <dbReference type="PIRSR" id="PIRSR000628-1"/>
    </source>
</evidence>
<keyword evidence="12 19" id="KW-0829">Tyrosine-protein kinase</keyword>
<dbReference type="GO" id="GO:0043235">
    <property type="term" value="C:receptor complex"/>
    <property type="evidence" value="ECO:0007669"/>
    <property type="project" value="TreeGrafter"/>
</dbReference>
<feature type="domain" description="Ig-like" evidence="27">
    <location>
        <begin position="318"/>
        <end position="409"/>
    </location>
</feature>
<dbReference type="STRING" id="104421.E2A9R7"/>
<dbReference type="GO" id="GO:0005524">
    <property type="term" value="F:ATP binding"/>
    <property type="evidence" value="ECO:0007669"/>
    <property type="project" value="UniProtKB-UniRule"/>
</dbReference>
<dbReference type="SUPFAM" id="SSF48726">
    <property type="entry name" value="Immunoglobulin"/>
    <property type="match status" value="3"/>
</dbReference>
<feature type="domain" description="Protein kinase" evidence="26">
    <location>
        <begin position="546"/>
        <end position="834"/>
    </location>
</feature>
<keyword evidence="29" id="KW-1185">Reference proteome</keyword>
<dbReference type="SUPFAM" id="SSF56112">
    <property type="entry name" value="Protein kinase-like (PK-like)"/>
    <property type="match status" value="1"/>
</dbReference>
<dbReference type="SMART" id="SM00409">
    <property type="entry name" value="IG"/>
    <property type="match status" value="3"/>
</dbReference>
<dbReference type="FunFam" id="2.60.40.10:FF:000016">
    <property type="entry name" value="Fibroblast growth factor receptor"/>
    <property type="match status" value="1"/>
</dbReference>
<dbReference type="InterPro" id="IPR011009">
    <property type="entry name" value="Kinase-like_dom_sf"/>
</dbReference>
<dbReference type="InterPro" id="IPR001245">
    <property type="entry name" value="Ser-Thr/Tyr_kinase_cat_dom"/>
</dbReference>
<sequence length="865" mass="98504">MPVGEKLLLRCQRNPGVQIEWYKDDEALRSTTRMRVTKQSVKFKYVDLDDAGVYGCRLESNETVEWRNVTVRIETLQNDGFQNEPEETSGVKSLLRPEEESNDLEIETRNLPETRSLHLDSDKMDTDLDEKGESDVEGEHNNTVPESPPVFNKTDEMHATVVKPAGSTMRLRCLSTGNPRPNITWLKNNEEPRRDLGTAIRTKWSLRLEDLVTKDSGNYTCIVCNHLGCINYTYKVDIIERFPHKPYINEDFPKNVTALVNSIVTFRCPIVSDLEPYIQWVKVAEYPGDQEDPPKGPLLKVQPPFNAVMVEETVPHRPILTRPPRNSTVLVGSNASMICQVLSDAHRHLEWYHGCHTSLDTVNKTNQSLRVEVKAGGENPEELKLYNVTEKDEGWYTCIAQNTLGETFSSAYLRVVKTLDEQRVPLAPRPQNVIVNVLAAILCLFFAVGVFVVIYIFRRLKREKMKKLLAIETARAAVVTQWTKKVIIEKQKLVNAQNAIEEELLMPVVKIEKQKSTVIAEDSSSDNVSEYELPLDSAWELSREYFTLGSTLGEGAFGKVVRAETNTGKSGIPSVVAVKMLKEGHTDTEMMDLVSEMEMMKMIGKHVNIINLLGACTQNGPLYVVVEFAPHGNLRDFLRDHRPTSGYEPTIGQESKERKTLTQKDLVSFAYQVARGMEYLASRRCIHRDLAARNVLVSDEYVLKIADFGLARDIHCHDYYRKTTDGRLPVKWMAPEALFHRVYTTQSDVWSYGILLWEIMTLGGTPYPSVPSVEKLFQLLRTGHRMEKPPCCSIEIYMLMRDCWSYQPTERPTFVELVEDLDRILTITANEEYLDLGLPQLDTPPSSQESSEVEEDGEEKFPYLL</sequence>
<dbReference type="Proteomes" id="UP000000311">
    <property type="component" value="Unassembled WGS sequence"/>
</dbReference>
<feature type="active site" description="Proton acceptor" evidence="20">
    <location>
        <position position="689"/>
    </location>
</feature>
<evidence type="ECO:0000256" key="22">
    <source>
        <dbReference type="PIRSR" id="PIRSR000628-3"/>
    </source>
</evidence>
<feature type="disulfide bond" evidence="22">
    <location>
        <begin position="11"/>
        <end position="56"/>
    </location>
</feature>
<dbReference type="InterPro" id="IPR003598">
    <property type="entry name" value="Ig_sub2"/>
</dbReference>
<keyword evidence="3 19" id="KW-0808">Transferase</keyword>
<evidence type="ECO:0000256" key="25">
    <source>
        <dbReference type="SAM" id="Phobius"/>
    </source>
</evidence>
<dbReference type="EC" id="2.7.10.1" evidence="19"/>
<keyword evidence="8 19" id="KW-0418">Kinase</keyword>
<dbReference type="SMART" id="SM00408">
    <property type="entry name" value="IGc2"/>
    <property type="match status" value="3"/>
</dbReference>
<dbReference type="PANTHER" id="PTHR24416">
    <property type="entry name" value="TYROSINE-PROTEIN KINASE RECEPTOR"/>
    <property type="match status" value="1"/>
</dbReference>
<keyword evidence="10 25" id="KW-1133">Transmembrane helix</keyword>
<dbReference type="Pfam" id="PF13927">
    <property type="entry name" value="Ig_3"/>
    <property type="match status" value="1"/>
</dbReference>
<evidence type="ECO:0000256" key="19">
    <source>
        <dbReference type="PIRNR" id="PIRNR000628"/>
    </source>
</evidence>
<evidence type="ECO:0000256" key="24">
    <source>
        <dbReference type="SAM" id="MobiDB-lite"/>
    </source>
</evidence>
<comment type="subcellular location">
    <subcellularLocation>
        <location evidence="1">Membrane</location>
        <topology evidence="1">Single-pass membrane protein</topology>
    </subcellularLocation>
</comment>
<evidence type="ECO:0000256" key="1">
    <source>
        <dbReference type="ARBA" id="ARBA00004167"/>
    </source>
</evidence>
<evidence type="ECO:0000256" key="23">
    <source>
        <dbReference type="PROSITE-ProRule" id="PRU10141"/>
    </source>
</evidence>
<feature type="disulfide bond" evidence="22">
    <location>
        <begin position="173"/>
        <end position="221"/>
    </location>
</feature>
<gene>
    <name evidence="28" type="ORF">EAG_11487</name>
</gene>
<dbReference type="FunFam" id="1.10.510.10:FF:000007">
    <property type="entry name" value="Fibroblast growth factor receptor"/>
    <property type="match status" value="1"/>
</dbReference>
<feature type="region of interest" description="Disordered" evidence="24">
    <location>
        <begin position="78"/>
        <end position="152"/>
    </location>
</feature>
<evidence type="ECO:0000259" key="26">
    <source>
        <dbReference type="PROSITE" id="PS50011"/>
    </source>
</evidence>
<dbReference type="SMART" id="SM00219">
    <property type="entry name" value="TyrKc"/>
    <property type="match status" value="1"/>
</dbReference>
<keyword evidence="4 25" id="KW-0812">Transmembrane</keyword>
<keyword evidence="2" id="KW-0597">Phosphoprotein</keyword>
<dbReference type="PROSITE" id="PS00109">
    <property type="entry name" value="PROTEIN_KINASE_TYR"/>
    <property type="match status" value="1"/>
</dbReference>
<dbReference type="InterPro" id="IPR013783">
    <property type="entry name" value="Ig-like_fold"/>
</dbReference>
<dbReference type="FunFam" id="2.60.40.10:FF:000020">
    <property type="entry name" value="Fibroblast growth factor receptor"/>
    <property type="match status" value="1"/>
</dbReference>
<evidence type="ECO:0000313" key="28">
    <source>
        <dbReference type="EMBL" id="EFN69869.1"/>
    </source>
</evidence>